<name>A0A2P2QQN9_RHIMU</name>
<dbReference type="AlphaFoldDB" id="A0A2P2QQN9"/>
<accession>A0A2P2QQN9</accession>
<protein>
    <submittedName>
        <fullName evidence="1">Uncharacterized protein</fullName>
    </submittedName>
</protein>
<reference evidence="1" key="1">
    <citation type="submission" date="2018-02" db="EMBL/GenBank/DDBJ databases">
        <title>Rhizophora mucronata_Transcriptome.</title>
        <authorList>
            <person name="Meera S.P."/>
            <person name="Sreeshan A."/>
            <person name="Augustine A."/>
        </authorList>
    </citation>
    <scope>NUCLEOTIDE SEQUENCE</scope>
    <source>
        <tissue evidence="1">Leaf</tissue>
    </source>
</reference>
<evidence type="ECO:0000313" key="1">
    <source>
        <dbReference type="EMBL" id="MBX69300.1"/>
    </source>
</evidence>
<sequence length="55" mass="6338">MNLQTCRYKSRVFLIAPSNSPIIFIIQNQYNCQCQQIPLYLIGSFANFLSLSHVT</sequence>
<organism evidence="1">
    <name type="scientific">Rhizophora mucronata</name>
    <name type="common">Asiatic mangrove</name>
    <dbReference type="NCBI Taxonomy" id="61149"/>
    <lineage>
        <taxon>Eukaryota</taxon>
        <taxon>Viridiplantae</taxon>
        <taxon>Streptophyta</taxon>
        <taxon>Embryophyta</taxon>
        <taxon>Tracheophyta</taxon>
        <taxon>Spermatophyta</taxon>
        <taxon>Magnoliopsida</taxon>
        <taxon>eudicotyledons</taxon>
        <taxon>Gunneridae</taxon>
        <taxon>Pentapetalae</taxon>
        <taxon>rosids</taxon>
        <taxon>fabids</taxon>
        <taxon>Malpighiales</taxon>
        <taxon>Rhizophoraceae</taxon>
        <taxon>Rhizophora</taxon>
    </lineage>
</organism>
<dbReference type="EMBL" id="GGEC01088816">
    <property type="protein sequence ID" value="MBX69300.1"/>
    <property type="molecule type" value="Transcribed_RNA"/>
</dbReference>
<proteinExistence type="predicted"/>